<name>A0AAE1S7X6_9SOLA</name>
<dbReference type="EMBL" id="JAVYJV010000008">
    <property type="protein sequence ID" value="KAK4364951.1"/>
    <property type="molecule type" value="Genomic_DNA"/>
</dbReference>
<evidence type="ECO:0000313" key="2">
    <source>
        <dbReference type="Proteomes" id="UP001291623"/>
    </source>
</evidence>
<proteinExistence type="predicted"/>
<organism evidence="1 2">
    <name type="scientific">Anisodus tanguticus</name>
    <dbReference type="NCBI Taxonomy" id="243964"/>
    <lineage>
        <taxon>Eukaryota</taxon>
        <taxon>Viridiplantae</taxon>
        <taxon>Streptophyta</taxon>
        <taxon>Embryophyta</taxon>
        <taxon>Tracheophyta</taxon>
        <taxon>Spermatophyta</taxon>
        <taxon>Magnoliopsida</taxon>
        <taxon>eudicotyledons</taxon>
        <taxon>Gunneridae</taxon>
        <taxon>Pentapetalae</taxon>
        <taxon>asterids</taxon>
        <taxon>lamiids</taxon>
        <taxon>Solanales</taxon>
        <taxon>Solanaceae</taxon>
        <taxon>Solanoideae</taxon>
        <taxon>Hyoscyameae</taxon>
        <taxon>Anisodus</taxon>
    </lineage>
</organism>
<dbReference type="AlphaFoldDB" id="A0AAE1S7X6"/>
<sequence>MLKTEHITWNVWRYTLEQARDGMPELDDKIVEAKDLDDRSDQNSIVVTVRAGLQFLKERRNSQDSSRSDHQLAPIPEVESHFSSSFTTWRSARTALERRKTLEEQKDHFQRAAYAILNMLNNQESG</sequence>
<keyword evidence="2" id="KW-1185">Reference proteome</keyword>
<reference evidence="1" key="1">
    <citation type="submission" date="2023-12" db="EMBL/GenBank/DDBJ databases">
        <title>Genome assembly of Anisodus tanguticus.</title>
        <authorList>
            <person name="Wang Y.-J."/>
        </authorList>
    </citation>
    <scope>NUCLEOTIDE SEQUENCE</scope>
    <source>
        <strain evidence="1">KB-2021</strain>
        <tissue evidence="1">Leaf</tissue>
    </source>
</reference>
<gene>
    <name evidence="1" type="ORF">RND71_016309</name>
</gene>
<comment type="caution">
    <text evidence="1">The sequence shown here is derived from an EMBL/GenBank/DDBJ whole genome shotgun (WGS) entry which is preliminary data.</text>
</comment>
<dbReference type="Proteomes" id="UP001291623">
    <property type="component" value="Unassembled WGS sequence"/>
</dbReference>
<protein>
    <submittedName>
        <fullName evidence="1">Uncharacterized protein</fullName>
    </submittedName>
</protein>
<evidence type="ECO:0000313" key="1">
    <source>
        <dbReference type="EMBL" id="KAK4364951.1"/>
    </source>
</evidence>
<accession>A0AAE1S7X6</accession>